<name>A0ABV8H6T9_9FLAO</name>
<comment type="caution">
    <text evidence="3">The sequence shown here is derived from an EMBL/GenBank/DDBJ whole genome shotgun (WGS) entry which is preliminary data.</text>
</comment>
<keyword evidence="2" id="KW-0472">Membrane</keyword>
<evidence type="ECO:0000256" key="1">
    <source>
        <dbReference type="SAM" id="Coils"/>
    </source>
</evidence>
<evidence type="ECO:0000313" key="4">
    <source>
        <dbReference type="Proteomes" id="UP001595793"/>
    </source>
</evidence>
<dbReference type="EMBL" id="JBHSAS010000003">
    <property type="protein sequence ID" value="MFC4026069.1"/>
    <property type="molecule type" value="Genomic_DNA"/>
</dbReference>
<evidence type="ECO:0000313" key="3">
    <source>
        <dbReference type="EMBL" id="MFC4026069.1"/>
    </source>
</evidence>
<keyword evidence="2" id="KW-0812">Transmembrane</keyword>
<dbReference type="Proteomes" id="UP001595793">
    <property type="component" value="Unassembled WGS sequence"/>
</dbReference>
<organism evidence="3 4">
    <name type="scientific">Zunongwangia endophytica</name>
    <dbReference type="NCBI Taxonomy" id="1808945"/>
    <lineage>
        <taxon>Bacteria</taxon>
        <taxon>Pseudomonadati</taxon>
        <taxon>Bacteroidota</taxon>
        <taxon>Flavobacteriia</taxon>
        <taxon>Flavobacteriales</taxon>
        <taxon>Flavobacteriaceae</taxon>
        <taxon>Zunongwangia</taxon>
    </lineage>
</organism>
<evidence type="ECO:0000256" key="2">
    <source>
        <dbReference type="SAM" id="Phobius"/>
    </source>
</evidence>
<sequence>MRNTKLLLIFILFPISLISQVKLQDSTLLKFQTRIDSISMQYDRLKNSYNHQNLIYEKTLNGISNQLSAASYNLTIFSILFAIAAIGLGVYVTYIERKIVKMREENTSLLKKSIEAKEKVESLNKSIQKDIYGLYIKIKREETLNILNRLIKVPRDIVNVTSQLFSRDLKEEDFTLLKKAYVELKDEQASVPNKNYERDRRVYCLLFFQQFLDLSIKDSDIGEEILRYYGLSVRSANTKDIIKSTEDFGKAIMDLGFQSRKKEINQFFKAISNSSFSNFNKIYEILLTDLYSRNNQFKLYELLSKDKDLRKSKSAYGLLLKEKYANDNLTISEENVIKDAEKLQEELEKDEEDAKQKV</sequence>
<proteinExistence type="predicted"/>
<keyword evidence="2" id="KW-1133">Transmembrane helix</keyword>
<protein>
    <recommendedName>
        <fullName evidence="5">Phage abortive infection protein</fullName>
    </recommendedName>
</protein>
<keyword evidence="1" id="KW-0175">Coiled coil</keyword>
<gene>
    <name evidence="3" type="ORF">ACFOS1_01500</name>
</gene>
<evidence type="ECO:0008006" key="5">
    <source>
        <dbReference type="Google" id="ProtNLM"/>
    </source>
</evidence>
<reference evidence="4" key="1">
    <citation type="journal article" date="2019" name="Int. J. Syst. Evol. Microbiol.">
        <title>The Global Catalogue of Microorganisms (GCM) 10K type strain sequencing project: providing services to taxonomists for standard genome sequencing and annotation.</title>
        <authorList>
            <consortium name="The Broad Institute Genomics Platform"/>
            <consortium name="The Broad Institute Genome Sequencing Center for Infectious Disease"/>
            <person name="Wu L."/>
            <person name="Ma J."/>
        </authorList>
    </citation>
    <scope>NUCLEOTIDE SEQUENCE [LARGE SCALE GENOMIC DNA]</scope>
    <source>
        <strain evidence="4">CECT 9128</strain>
    </source>
</reference>
<accession>A0ABV8H6T9</accession>
<dbReference type="RefSeq" id="WP_290230848.1">
    <property type="nucleotide sequence ID" value="NZ_JAUFPZ010000002.1"/>
</dbReference>
<keyword evidence="4" id="KW-1185">Reference proteome</keyword>
<feature type="coiled-coil region" evidence="1">
    <location>
        <begin position="326"/>
        <end position="357"/>
    </location>
</feature>
<feature type="transmembrane region" description="Helical" evidence="2">
    <location>
        <begin position="74"/>
        <end position="94"/>
    </location>
</feature>